<dbReference type="Proteomes" id="UP001501666">
    <property type="component" value="Unassembled WGS sequence"/>
</dbReference>
<dbReference type="EMBL" id="BAAATE010000039">
    <property type="protein sequence ID" value="GAA2694867.1"/>
    <property type="molecule type" value="Genomic_DNA"/>
</dbReference>
<organism evidence="2 3">
    <name type="scientific">Nonomuraea recticatena</name>
    <dbReference type="NCBI Taxonomy" id="46178"/>
    <lineage>
        <taxon>Bacteria</taxon>
        <taxon>Bacillati</taxon>
        <taxon>Actinomycetota</taxon>
        <taxon>Actinomycetes</taxon>
        <taxon>Streptosporangiales</taxon>
        <taxon>Streptosporangiaceae</taxon>
        <taxon>Nonomuraea</taxon>
    </lineage>
</organism>
<accession>A0ABN3T6N0</accession>
<comment type="caution">
    <text evidence="2">The sequence shown here is derived from an EMBL/GenBank/DDBJ whole genome shotgun (WGS) entry which is preliminary data.</text>
</comment>
<feature type="region of interest" description="Disordered" evidence="1">
    <location>
        <begin position="120"/>
        <end position="148"/>
    </location>
</feature>
<feature type="region of interest" description="Disordered" evidence="1">
    <location>
        <begin position="1"/>
        <end position="26"/>
    </location>
</feature>
<evidence type="ECO:0000313" key="2">
    <source>
        <dbReference type="EMBL" id="GAA2694867.1"/>
    </source>
</evidence>
<keyword evidence="3" id="KW-1185">Reference proteome</keyword>
<reference evidence="2 3" key="1">
    <citation type="journal article" date="2019" name="Int. J. Syst. Evol. Microbiol.">
        <title>The Global Catalogue of Microorganisms (GCM) 10K type strain sequencing project: providing services to taxonomists for standard genome sequencing and annotation.</title>
        <authorList>
            <consortium name="The Broad Institute Genomics Platform"/>
            <consortium name="The Broad Institute Genome Sequencing Center for Infectious Disease"/>
            <person name="Wu L."/>
            <person name="Ma J."/>
        </authorList>
    </citation>
    <scope>NUCLEOTIDE SEQUENCE [LARGE SCALE GENOMIC DNA]</scope>
    <source>
        <strain evidence="2 3">JCM 6835</strain>
    </source>
</reference>
<proteinExistence type="predicted"/>
<name>A0ABN3T6N0_9ACTN</name>
<sequence>MPARVQLARTHAPGATPSHGRYAKRAPTFGNSALVPARKRGQAQPDLTFITLSLCGVPCTLGKDEAARVEVASPPLPETSAVTDAVSCRLTWRLFLPACSDATHTADARTAEQVASRRARGAIPATEHHRPMWQMDASAPHPGHAHLI</sequence>
<evidence type="ECO:0000313" key="3">
    <source>
        <dbReference type="Proteomes" id="UP001501666"/>
    </source>
</evidence>
<protein>
    <submittedName>
        <fullName evidence="2">Uncharacterized protein</fullName>
    </submittedName>
</protein>
<evidence type="ECO:0000256" key="1">
    <source>
        <dbReference type="SAM" id="MobiDB-lite"/>
    </source>
</evidence>
<gene>
    <name evidence="2" type="ORF">GCM10010412_087300</name>
</gene>